<reference evidence="1" key="1">
    <citation type="submission" date="2019-01" db="EMBL/GenBank/DDBJ databases">
        <title>Draft genome sequences of three monokaryotic isolates of the white-rot basidiomycete fungus Dichomitus squalens.</title>
        <authorList>
            <consortium name="DOE Joint Genome Institute"/>
            <person name="Lopez S.C."/>
            <person name="Andreopoulos B."/>
            <person name="Pangilinan J."/>
            <person name="Lipzen A."/>
            <person name="Riley R."/>
            <person name="Ahrendt S."/>
            <person name="Ng V."/>
            <person name="Barry K."/>
            <person name="Daum C."/>
            <person name="Grigoriev I.V."/>
            <person name="Hilden K.S."/>
            <person name="Makela M.R."/>
            <person name="de Vries R.P."/>
        </authorList>
    </citation>
    <scope>NUCLEOTIDE SEQUENCE [LARGE SCALE GENOMIC DNA]</scope>
    <source>
        <strain evidence="1">OM18370.1</strain>
    </source>
</reference>
<dbReference type="AlphaFoldDB" id="A0A4Q9MWV2"/>
<accession>A0A4Q9MWV2</accession>
<dbReference type="EMBL" id="ML143394">
    <property type="protein sequence ID" value="TBU32499.1"/>
    <property type="molecule type" value="Genomic_DNA"/>
</dbReference>
<dbReference type="Proteomes" id="UP000292957">
    <property type="component" value="Unassembled WGS sequence"/>
</dbReference>
<gene>
    <name evidence="1" type="ORF">BD311DRAFT_542392</name>
</gene>
<protein>
    <submittedName>
        <fullName evidence="1">Uncharacterized protein</fullName>
    </submittedName>
</protein>
<sequence length="112" mass="12819">MLPCLILLSSLSPIRPPLVRVRHASCRQRAAAIHVVLTYFQYFLSFLQPHVRHVIECRAPEWTWIAVVGTLTRVKTQRRLQTAIDPYVYSSRLLMSDNLSSLSLVICARNTS</sequence>
<organism evidence="1">
    <name type="scientific">Dichomitus squalens</name>
    <dbReference type="NCBI Taxonomy" id="114155"/>
    <lineage>
        <taxon>Eukaryota</taxon>
        <taxon>Fungi</taxon>
        <taxon>Dikarya</taxon>
        <taxon>Basidiomycota</taxon>
        <taxon>Agaricomycotina</taxon>
        <taxon>Agaricomycetes</taxon>
        <taxon>Polyporales</taxon>
        <taxon>Polyporaceae</taxon>
        <taxon>Dichomitus</taxon>
    </lineage>
</organism>
<evidence type="ECO:0000313" key="1">
    <source>
        <dbReference type="EMBL" id="TBU32499.1"/>
    </source>
</evidence>
<name>A0A4Q9MWV2_9APHY</name>
<proteinExistence type="predicted"/>